<keyword evidence="1" id="KW-0678">Repressor</keyword>
<dbReference type="GO" id="GO:0003700">
    <property type="term" value="F:DNA-binding transcription factor activity"/>
    <property type="evidence" value="ECO:0007669"/>
    <property type="project" value="InterPro"/>
</dbReference>
<dbReference type="Gene3D" id="1.10.10.10">
    <property type="entry name" value="Winged helix-like DNA-binding domain superfamily/Winged helix DNA-binding domain"/>
    <property type="match status" value="1"/>
</dbReference>
<dbReference type="Proteomes" id="UP000572377">
    <property type="component" value="Unassembled WGS sequence"/>
</dbReference>
<keyword evidence="4" id="KW-0804">Transcription</keyword>
<dbReference type="PANTHER" id="PTHR43537">
    <property type="entry name" value="TRANSCRIPTIONAL REGULATOR, GNTR FAMILY"/>
    <property type="match status" value="1"/>
</dbReference>
<dbReference type="GO" id="GO:0003677">
    <property type="term" value="F:DNA binding"/>
    <property type="evidence" value="ECO:0007669"/>
    <property type="project" value="UniProtKB-KW"/>
</dbReference>
<dbReference type="PROSITE" id="PS50949">
    <property type="entry name" value="HTH_GNTR"/>
    <property type="match status" value="1"/>
</dbReference>
<comment type="function">
    <text evidence="5">Transcriptional repressor for the pyruvate dehydrogenase complex genes aceEF and lpd.</text>
</comment>
<evidence type="ECO:0000313" key="9">
    <source>
        <dbReference type="Proteomes" id="UP000572377"/>
    </source>
</evidence>
<sequence length="255" mass="28461">MTFHKIEPERIASAIRRQIESLILRGVLRPGARLPAERDLAAQLSVSRPSLREALAELEQAGLIVTRPGAGAYVADVLGSAFAPPLVRLFSTHSEALFDYIAFRRDLEGLAAARAAREASDTDLSIITAIFQRMEAAHARRAAREEAALDADFHMAIVEASHNVVMLHMMRSMFEMLREGVFYNRQTMFAMRTTRSELLQQHRAIHDAVTGRDPAAARAAVEAHMDFVESATREQIRIARNEDTAQLRFAQEQAK</sequence>
<evidence type="ECO:0000256" key="2">
    <source>
        <dbReference type="ARBA" id="ARBA00023015"/>
    </source>
</evidence>
<dbReference type="SUPFAM" id="SSF48008">
    <property type="entry name" value="GntR ligand-binding domain-like"/>
    <property type="match status" value="1"/>
</dbReference>
<dbReference type="RefSeq" id="WP_171322651.1">
    <property type="nucleotide sequence ID" value="NZ_JABFBC010000001.1"/>
</dbReference>
<evidence type="ECO:0000256" key="6">
    <source>
        <dbReference type="ARBA" id="ARBA00039592"/>
    </source>
</evidence>
<dbReference type="PRINTS" id="PR00035">
    <property type="entry name" value="HTHGNTR"/>
</dbReference>
<proteinExistence type="predicted"/>
<dbReference type="PANTHER" id="PTHR43537:SF34">
    <property type="entry name" value="PYRUVATE DEHYDROGENASE COMPLEX REPRESSOR"/>
    <property type="match status" value="1"/>
</dbReference>
<evidence type="ECO:0000256" key="5">
    <source>
        <dbReference type="ARBA" id="ARBA00037357"/>
    </source>
</evidence>
<dbReference type="SMART" id="SM00895">
    <property type="entry name" value="FCD"/>
    <property type="match status" value="1"/>
</dbReference>
<evidence type="ECO:0000259" key="7">
    <source>
        <dbReference type="PROSITE" id="PS50949"/>
    </source>
</evidence>
<reference evidence="8 9" key="1">
    <citation type="submission" date="2020-05" db="EMBL/GenBank/DDBJ databases">
        <title>Gimesia benthica sp. nov., a novel planctomycete isolated from a deep-sea water sample of the Northwest Indian Ocean.</title>
        <authorList>
            <person name="Wang J."/>
            <person name="Ruan C."/>
            <person name="Song L."/>
            <person name="Zhu Y."/>
            <person name="Li A."/>
            <person name="Zheng X."/>
            <person name="Wang L."/>
            <person name="Lu Z."/>
            <person name="Huang Y."/>
            <person name="Du W."/>
            <person name="Zhou Y."/>
            <person name="Huang L."/>
            <person name="Dai X."/>
        </authorList>
    </citation>
    <scope>NUCLEOTIDE SEQUENCE [LARGE SCALE GENOMIC DNA]</scope>
    <source>
        <strain evidence="8 9">YYQ-30</strain>
    </source>
</reference>
<dbReference type="Pfam" id="PF00392">
    <property type="entry name" value="GntR"/>
    <property type="match status" value="1"/>
</dbReference>
<accession>A0A849KV87</accession>
<dbReference type="EMBL" id="JABFBC010000001">
    <property type="protein sequence ID" value="NNU79561.1"/>
    <property type="molecule type" value="Genomic_DNA"/>
</dbReference>
<comment type="caution">
    <text evidence="8">The sequence shown here is derived from an EMBL/GenBank/DDBJ whole genome shotgun (WGS) entry which is preliminary data.</text>
</comment>
<evidence type="ECO:0000313" key="8">
    <source>
        <dbReference type="EMBL" id="NNU79561.1"/>
    </source>
</evidence>
<dbReference type="Gene3D" id="1.20.120.530">
    <property type="entry name" value="GntR ligand-binding domain-like"/>
    <property type="match status" value="1"/>
</dbReference>
<dbReference type="InterPro" id="IPR036390">
    <property type="entry name" value="WH_DNA-bd_sf"/>
</dbReference>
<evidence type="ECO:0000256" key="4">
    <source>
        <dbReference type="ARBA" id="ARBA00023163"/>
    </source>
</evidence>
<dbReference type="CDD" id="cd07377">
    <property type="entry name" value="WHTH_GntR"/>
    <property type="match status" value="1"/>
</dbReference>
<gene>
    <name evidence="8" type="ORF">HMH01_03825</name>
</gene>
<evidence type="ECO:0000256" key="3">
    <source>
        <dbReference type="ARBA" id="ARBA00023125"/>
    </source>
</evidence>
<evidence type="ECO:0000256" key="1">
    <source>
        <dbReference type="ARBA" id="ARBA00022491"/>
    </source>
</evidence>
<keyword evidence="3" id="KW-0238">DNA-binding</keyword>
<dbReference type="SMART" id="SM00345">
    <property type="entry name" value="HTH_GNTR"/>
    <property type="match status" value="1"/>
</dbReference>
<protein>
    <recommendedName>
        <fullName evidence="6">Pyruvate dehydrogenase complex repressor</fullName>
    </recommendedName>
</protein>
<dbReference type="Pfam" id="PF07729">
    <property type="entry name" value="FCD"/>
    <property type="match status" value="1"/>
</dbReference>
<organism evidence="8 9">
    <name type="scientific">Halovulum dunhuangense</name>
    <dbReference type="NCBI Taxonomy" id="1505036"/>
    <lineage>
        <taxon>Bacteria</taxon>
        <taxon>Pseudomonadati</taxon>
        <taxon>Pseudomonadota</taxon>
        <taxon>Alphaproteobacteria</taxon>
        <taxon>Rhodobacterales</taxon>
        <taxon>Paracoccaceae</taxon>
        <taxon>Halovulum</taxon>
    </lineage>
</organism>
<dbReference type="InterPro" id="IPR011711">
    <property type="entry name" value="GntR_C"/>
</dbReference>
<dbReference type="SUPFAM" id="SSF46785">
    <property type="entry name" value="Winged helix' DNA-binding domain"/>
    <property type="match status" value="1"/>
</dbReference>
<keyword evidence="2" id="KW-0805">Transcription regulation</keyword>
<dbReference type="AlphaFoldDB" id="A0A849KV87"/>
<keyword evidence="9" id="KW-1185">Reference proteome</keyword>
<dbReference type="InterPro" id="IPR008920">
    <property type="entry name" value="TF_FadR/GntR_C"/>
</dbReference>
<name>A0A849KV87_9RHOB</name>
<dbReference type="InterPro" id="IPR000524">
    <property type="entry name" value="Tscrpt_reg_HTH_GntR"/>
</dbReference>
<dbReference type="InterPro" id="IPR036388">
    <property type="entry name" value="WH-like_DNA-bd_sf"/>
</dbReference>
<feature type="domain" description="HTH gntR-type" evidence="7">
    <location>
        <begin position="9"/>
        <end position="77"/>
    </location>
</feature>